<feature type="domain" description="Transmembrane protein family 132 fourth" evidence="10">
    <location>
        <begin position="402"/>
        <end position="497"/>
    </location>
</feature>
<comment type="subcellular location">
    <subcellularLocation>
        <location evidence="1">Membrane</location>
        <topology evidence="1">Single-pass type I membrane protein</topology>
    </subcellularLocation>
</comment>
<feature type="compositionally biased region" description="Basic and acidic residues" evidence="6">
    <location>
        <begin position="823"/>
        <end position="838"/>
    </location>
</feature>
<evidence type="ECO:0000256" key="2">
    <source>
        <dbReference type="ARBA" id="ARBA00006166"/>
    </source>
</evidence>
<dbReference type="PANTHER" id="PTHR13388">
    <property type="entry name" value="DETONATOR, ISOFORM E"/>
    <property type="match status" value="1"/>
</dbReference>
<reference evidence="14" key="3">
    <citation type="submission" date="2023-05" db="EMBL/GenBank/DDBJ databases">
        <authorList>
            <person name="Smith C.H."/>
        </authorList>
    </citation>
    <scope>NUCLEOTIDE SEQUENCE</scope>
    <source>
        <strain evidence="14">CHS0354</strain>
        <tissue evidence="14">Mantle</tissue>
    </source>
</reference>
<reference evidence="14" key="1">
    <citation type="journal article" date="2021" name="Genome Biol. Evol.">
        <title>A High-Quality Reference Genome for a Parasitic Bivalve with Doubly Uniparental Inheritance (Bivalvia: Unionida).</title>
        <authorList>
            <person name="Smith C.H."/>
        </authorList>
    </citation>
    <scope>NUCLEOTIDE SEQUENCE</scope>
    <source>
        <strain evidence="14">CHS0354</strain>
    </source>
</reference>
<keyword evidence="15" id="KW-1185">Reference proteome</keyword>
<evidence type="ECO:0000313" key="15">
    <source>
        <dbReference type="Proteomes" id="UP001195483"/>
    </source>
</evidence>
<feature type="region of interest" description="Disordered" evidence="6">
    <location>
        <begin position="958"/>
        <end position="982"/>
    </location>
</feature>
<evidence type="ECO:0008006" key="16">
    <source>
        <dbReference type="Google" id="ProtNLM"/>
    </source>
</evidence>
<evidence type="ECO:0000256" key="8">
    <source>
        <dbReference type="SAM" id="SignalP"/>
    </source>
</evidence>
<feature type="region of interest" description="Disordered" evidence="6">
    <location>
        <begin position="823"/>
        <end position="848"/>
    </location>
</feature>
<sequence length="1041" mass="118563">MSRRRRKLPPLVGWLFAIIGLVACLDISVENSQDVFFVKPSYDKNQLPDPNVRVETFFVNHPTEMYKIKASNGPFEVTKTIPQTLMDEVSYQGFNRTNALMHSNFTFNMDVSAHIVSLDISPKLPVLQVLIHTSLRKKKSKSWHENTSSHQSWCAQVYVRNGEEELTDVCILLEKDHACVVSIELPKKWWTQKGSLVNVSYSFLEVEQNPHCASASNSIVPGRTMTSNIDIENSKKLISNLIIKLNEEQYYVWKDQDILLDVPMETFHPGDKFEVPIKLEPGSNLQVFIMRARVRHGLQLTGARLLDPFGAWVIHVDINDRHKTGTVTAFVKDGKIYKTPSEIEPIFSWQMEVDDDLYDIETGRIVWSIEYQRTGSVQEVYTSQESKIISRINIRSKDQERMVPILKVNELLNMAVLTGQEQVYPMRIYAINDAGIFREVTHLTKCHSSEVDVLKVASDCSSIYVDGTESRGSHNVTIIAKSGRFTAFTYMRVWIPEDRLEIDLSDSRLSHIRGWRVPSKDFRKNPAKDHKVLSNQNSEWQNEKLLMWNCHLRLQQGLINLYTRFHIETPHETQYFMGHKAYIKITDLMRNRLRMSDVRIATLNGNIIEGLGQGRTEIQVLSPRNGRVIAAKEIRVGSDKVSVERMSIQLVSGLTLDIQPSQEIVGALTAVAKVHSRLLSQYQEGVMDVDIHFTDGTTFPLRYVSPEDYFLEVTSLNHHVVGVAPYVTPYQPHIVATGEGSGELVKVVLKLGEQCLKKKTRSLSVSYLNIDADFSHRDEHEFEYTFQSDARFDTNRASDRWEKEDSKPIFNIKFPSSKTEVIENQKSISKDTKDKLDKSQLQNSPVSHAHSGEEVKMIEMAHKEPLKAGEMDGLSPLEVGMYVLLSVFLVAISVFLINCIVFMYRYKKKQSASRKKEILHEGSISNAKDWVWIGRATLERNAVNTHCAQTLMPEEDFNGNCTQPSSARSSAPSSNRNSTVSTYKGSECSIRITTNPLIVTQEGDVDEAEQAIEIPQWDYQAMGMTYEELLSYFDNLKESTA</sequence>
<keyword evidence="5 7" id="KW-0472">Membrane</keyword>
<evidence type="ECO:0000256" key="3">
    <source>
        <dbReference type="ARBA" id="ARBA00022692"/>
    </source>
</evidence>
<dbReference type="GO" id="GO:0016020">
    <property type="term" value="C:membrane"/>
    <property type="evidence" value="ECO:0007669"/>
    <property type="project" value="UniProtKB-SubCell"/>
</dbReference>
<evidence type="ECO:0000313" key="14">
    <source>
        <dbReference type="EMBL" id="KAK3587204.1"/>
    </source>
</evidence>
<dbReference type="Pfam" id="PF23486">
    <property type="entry name" value="Ig_TMEM132_5th"/>
    <property type="match status" value="1"/>
</dbReference>
<dbReference type="Pfam" id="PF23487">
    <property type="entry name" value="Ig_TMEM132_6th"/>
    <property type="match status" value="1"/>
</dbReference>
<evidence type="ECO:0000256" key="6">
    <source>
        <dbReference type="SAM" id="MobiDB-lite"/>
    </source>
</evidence>
<feature type="domain" description="Transmembrane protein TMEM132 sixth" evidence="13">
    <location>
        <begin position="642"/>
        <end position="756"/>
    </location>
</feature>
<feature type="domain" description="Transmembrane protein TMEM132 C-terminal" evidence="9">
    <location>
        <begin position="870"/>
        <end position="937"/>
    </location>
</feature>
<dbReference type="Pfam" id="PF23039">
    <property type="entry name" value="TMEM132_3rd"/>
    <property type="match status" value="1"/>
</dbReference>
<reference evidence="14" key="2">
    <citation type="journal article" date="2021" name="Genome Biol. Evol.">
        <title>Developing a high-quality reference genome for a parasitic bivalve with doubly uniparental inheritance (Bivalvia: Unionida).</title>
        <authorList>
            <person name="Smith C.H."/>
        </authorList>
    </citation>
    <scope>NUCLEOTIDE SEQUENCE</scope>
    <source>
        <strain evidence="14">CHS0354</strain>
        <tissue evidence="14">Mantle</tissue>
    </source>
</reference>
<keyword evidence="8" id="KW-0732">Signal</keyword>
<feature type="domain" description="Transmembrane protein TMEM132 fifth" evidence="12">
    <location>
        <begin position="501"/>
        <end position="641"/>
    </location>
</feature>
<dbReference type="InterPro" id="IPR055421">
    <property type="entry name" value="TMEM132_3rd"/>
</dbReference>
<evidence type="ECO:0000259" key="9">
    <source>
        <dbReference type="Pfam" id="PF15706"/>
    </source>
</evidence>
<dbReference type="InterPro" id="IPR031436">
    <property type="entry name" value="TMEM132_C"/>
</dbReference>
<dbReference type="PROSITE" id="PS51257">
    <property type="entry name" value="PROKAR_LIPOPROTEIN"/>
    <property type="match status" value="1"/>
</dbReference>
<comment type="caution">
    <text evidence="14">The sequence shown here is derived from an EMBL/GenBank/DDBJ whole genome shotgun (WGS) entry which is preliminary data.</text>
</comment>
<dbReference type="InterPro" id="IPR031437">
    <property type="entry name" value="Ig_TMEM132_4th"/>
</dbReference>
<evidence type="ECO:0000256" key="7">
    <source>
        <dbReference type="SAM" id="Phobius"/>
    </source>
</evidence>
<feature type="chain" id="PRO_5042258903" description="Transmembrane protein" evidence="8">
    <location>
        <begin position="25"/>
        <end position="1041"/>
    </location>
</feature>
<dbReference type="Proteomes" id="UP001195483">
    <property type="component" value="Unassembled WGS sequence"/>
</dbReference>
<dbReference type="InterPro" id="IPR055424">
    <property type="entry name" value="Ig_TMEM132_6th"/>
</dbReference>
<evidence type="ECO:0000259" key="11">
    <source>
        <dbReference type="Pfam" id="PF23039"/>
    </source>
</evidence>
<dbReference type="EMBL" id="JAEAOA010001810">
    <property type="protein sequence ID" value="KAK3587204.1"/>
    <property type="molecule type" value="Genomic_DNA"/>
</dbReference>
<feature type="compositionally biased region" description="Low complexity" evidence="6">
    <location>
        <begin position="964"/>
        <end position="978"/>
    </location>
</feature>
<name>A0AAE0VR77_9BIVA</name>
<accession>A0AAE0VR77</accession>
<evidence type="ECO:0000256" key="1">
    <source>
        <dbReference type="ARBA" id="ARBA00004479"/>
    </source>
</evidence>
<dbReference type="Pfam" id="PF16070">
    <property type="entry name" value="Ig_TMEM132_4th"/>
    <property type="match status" value="1"/>
</dbReference>
<evidence type="ECO:0000259" key="12">
    <source>
        <dbReference type="Pfam" id="PF23486"/>
    </source>
</evidence>
<dbReference type="AlphaFoldDB" id="A0AAE0VR77"/>
<feature type="signal peptide" evidence="8">
    <location>
        <begin position="1"/>
        <end position="24"/>
    </location>
</feature>
<evidence type="ECO:0000256" key="4">
    <source>
        <dbReference type="ARBA" id="ARBA00022989"/>
    </source>
</evidence>
<evidence type="ECO:0000256" key="5">
    <source>
        <dbReference type="ARBA" id="ARBA00023136"/>
    </source>
</evidence>
<dbReference type="InterPro" id="IPR026307">
    <property type="entry name" value="TMEM132"/>
</dbReference>
<organism evidence="14 15">
    <name type="scientific">Potamilus streckersoni</name>
    <dbReference type="NCBI Taxonomy" id="2493646"/>
    <lineage>
        <taxon>Eukaryota</taxon>
        <taxon>Metazoa</taxon>
        <taxon>Spiralia</taxon>
        <taxon>Lophotrochozoa</taxon>
        <taxon>Mollusca</taxon>
        <taxon>Bivalvia</taxon>
        <taxon>Autobranchia</taxon>
        <taxon>Heteroconchia</taxon>
        <taxon>Palaeoheterodonta</taxon>
        <taxon>Unionida</taxon>
        <taxon>Unionoidea</taxon>
        <taxon>Unionidae</taxon>
        <taxon>Ambleminae</taxon>
        <taxon>Lampsilini</taxon>
        <taxon>Potamilus</taxon>
    </lineage>
</organism>
<dbReference type="Pfam" id="PF15706">
    <property type="entry name" value="TMEM132_C"/>
    <property type="match status" value="1"/>
</dbReference>
<keyword evidence="3 7" id="KW-0812">Transmembrane</keyword>
<feature type="transmembrane region" description="Helical" evidence="7">
    <location>
        <begin position="881"/>
        <end position="906"/>
    </location>
</feature>
<protein>
    <recommendedName>
        <fullName evidence="16">Transmembrane protein</fullName>
    </recommendedName>
</protein>
<comment type="similarity">
    <text evidence="2">Belongs to the TMEM132 family.</text>
</comment>
<evidence type="ECO:0000259" key="10">
    <source>
        <dbReference type="Pfam" id="PF16070"/>
    </source>
</evidence>
<evidence type="ECO:0000259" key="13">
    <source>
        <dbReference type="Pfam" id="PF23487"/>
    </source>
</evidence>
<dbReference type="PANTHER" id="PTHR13388:SF11">
    <property type="entry name" value="DETONATOR, ISOFORM E"/>
    <property type="match status" value="1"/>
</dbReference>
<feature type="domain" description="Transmembrane protein TMEM132 cohesin-like" evidence="11">
    <location>
        <begin position="253"/>
        <end position="384"/>
    </location>
</feature>
<gene>
    <name evidence="14" type="ORF">CHS0354_030386</name>
</gene>
<keyword evidence="4 7" id="KW-1133">Transmembrane helix</keyword>
<dbReference type="InterPro" id="IPR055423">
    <property type="entry name" value="Ig_TMEM132_5th"/>
</dbReference>
<proteinExistence type="inferred from homology"/>